<evidence type="ECO:0000313" key="3">
    <source>
        <dbReference type="EMBL" id="KAK3902342.1"/>
    </source>
</evidence>
<evidence type="ECO:0000313" key="4">
    <source>
        <dbReference type="Proteomes" id="UP001303889"/>
    </source>
</evidence>
<reference evidence="3" key="2">
    <citation type="submission" date="2023-05" db="EMBL/GenBank/DDBJ databases">
        <authorList>
            <consortium name="Lawrence Berkeley National Laboratory"/>
            <person name="Steindorff A."/>
            <person name="Hensen N."/>
            <person name="Bonometti L."/>
            <person name="Westerberg I."/>
            <person name="Brannstrom I.O."/>
            <person name="Guillou S."/>
            <person name="Cros-Aarteil S."/>
            <person name="Calhoun S."/>
            <person name="Haridas S."/>
            <person name="Kuo A."/>
            <person name="Mondo S."/>
            <person name="Pangilinan J."/>
            <person name="Riley R."/>
            <person name="Labutti K."/>
            <person name="Andreopoulos B."/>
            <person name="Lipzen A."/>
            <person name="Chen C."/>
            <person name="Yanf M."/>
            <person name="Daum C."/>
            <person name="Ng V."/>
            <person name="Clum A."/>
            <person name="Ohm R."/>
            <person name="Martin F."/>
            <person name="Silar P."/>
            <person name="Natvig D."/>
            <person name="Lalanne C."/>
            <person name="Gautier V."/>
            <person name="Ament-Velasquez S.L."/>
            <person name="Kruys A."/>
            <person name="Hutchinson M.I."/>
            <person name="Powell A.J."/>
            <person name="Barry K."/>
            <person name="Miller A.N."/>
            <person name="Grigoriev I.V."/>
            <person name="Debuchy R."/>
            <person name="Gladieux P."/>
            <person name="Thoren M.H."/>
            <person name="Johannesson H."/>
        </authorList>
    </citation>
    <scope>NUCLEOTIDE SEQUENCE</scope>
    <source>
        <strain evidence="3">CBS 103.79</strain>
    </source>
</reference>
<keyword evidence="2" id="KW-0732">Signal</keyword>
<name>A0AAN6RT09_9PEZI</name>
<evidence type="ECO:0000256" key="2">
    <source>
        <dbReference type="SAM" id="SignalP"/>
    </source>
</evidence>
<proteinExistence type="predicted"/>
<dbReference type="AlphaFoldDB" id="A0AAN6RT09"/>
<accession>A0AAN6RT09</accession>
<feature type="signal peptide" evidence="2">
    <location>
        <begin position="1"/>
        <end position="18"/>
    </location>
</feature>
<dbReference type="Proteomes" id="UP001303889">
    <property type="component" value="Unassembled WGS sequence"/>
</dbReference>
<gene>
    <name evidence="3" type="ORF">C8A05DRAFT_44220</name>
</gene>
<reference evidence="3" key="1">
    <citation type="journal article" date="2023" name="Mol. Phylogenet. Evol.">
        <title>Genome-scale phylogeny and comparative genomics of the fungal order Sordariales.</title>
        <authorList>
            <person name="Hensen N."/>
            <person name="Bonometti L."/>
            <person name="Westerberg I."/>
            <person name="Brannstrom I.O."/>
            <person name="Guillou S."/>
            <person name="Cros-Aarteil S."/>
            <person name="Calhoun S."/>
            <person name="Haridas S."/>
            <person name="Kuo A."/>
            <person name="Mondo S."/>
            <person name="Pangilinan J."/>
            <person name="Riley R."/>
            <person name="LaButti K."/>
            <person name="Andreopoulos B."/>
            <person name="Lipzen A."/>
            <person name="Chen C."/>
            <person name="Yan M."/>
            <person name="Daum C."/>
            <person name="Ng V."/>
            <person name="Clum A."/>
            <person name="Steindorff A."/>
            <person name="Ohm R.A."/>
            <person name="Martin F."/>
            <person name="Silar P."/>
            <person name="Natvig D.O."/>
            <person name="Lalanne C."/>
            <person name="Gautier V."/>
            <person name="Ament-Velasquez S.L."/>
            <person name="Kruys A."/>
            <person name="Hutchinson M.I."/>
            <person name="Powell A.J."/>
            <person name="Barry K."/>
            <person name="Miller A.N."/>
            <person name="Grigoriev I.V."/>
            <person name="Debuchy R."/>
            <person name="Gladieux P."/>
            <person name="Hiltunen Thoren M."/>
            <person name="Johannesson H."/>
        </authorList>
    </citation>
    <scope>NUCLEOTIDE SEQUENCE</scope>
    <source>
        <strain evidence="3">CBS 103.79</strain>
    </source>
</reference>
<dbReference type="EMBL" id="MU855516">
    <property type="protein sequence ID" value="KAK3902342.1"/>
    <property type="molecule type" value="Genomic_DNA"/>
</dbReference>
<protein>
    <submittedName>
        <fullName evidence="3">Uncharacterized protein</fullName>
    </submittedName>
</protein>
<keyword evidence="4" id="KW-1185">Reference proteome</keyword>
<feature type="chain" id="PRO_5042862163" evidence="2">
    <location>
        <begin position="19"/>
        <end position="209"/>
    </location>
</feature>
<organism evidence="3 4">
    <name type="scientific">Staphylotrichum tortipilum</name>
    <dbReference type="NCBI Taxonomy" id="2831512"/>
    <lineage>
        <taxon>Eukaryota</taxon>
        <taxon>Fungi</taxon>
        <taxon>Dikarya</taxon>
        <taxon>Ascomycota</taxon>
        <taxon>Pezizomycotina</taxon>
        <taxon>Sordariomycetes</taxon>
        <taxon>Sordariomycetidae</taxon>
        <taxon>Sordariales</taxon>
        <taxon>Chaetomiaceae</taxon>
        <taxon>Staphylotrichum</taxon>
    </lineage>
</organism>
<feature type="region of interest" description="Disordered" evidence="1">
    <location>
        <begin position="98"/>
        <end position="121"/>
    </location>
</feature>
<comment type="caution">
    <text evidence="3">The sequence shown here is derived from an EMBL/GenBank/DDBJ whole genome shotgun (WGS) entry which is preliminary data.</text>
</comment>
<sequence length="209" mass="22333">MILSGIMAIAGLVTSAVAGVVTSNIKVPPPNPIPVVIQGIPNFSVSKFEAQGVVLSDRNYISFHLTPYPGATPTHCFAIGTTAAHMLTTIPQTWCTPINTTDPSSSSTPSTPTASSDPTSNSRVWFSWTMGEDVDPTAPTASGIFGMAQTTGAYIKVVRQVDERTRDEAVRHVPAWYLGRQGEGMLEHQVFSGPSNFSLLALRFTGEEH</sequence>
<evidence type="ECO:0000256" key="1">
    <source>
        <dbReference type="SAM" id="MobiDB-lite"/>
    </source>
</evidence>